<gene>
    <name evidence="2" type="ORF">RVR_10591</name>
    <name evidence="1" type="ORF">RVR_7726</name>
</gene>
<reference evidence="1 3" key="4">
    <citation type="journal article" date="2020" name="Sci. Rep.">
        <title>beta-carboline chemical signals induce reveromycin production through a LuxR family regulator in Streptomyces sp. SN-593.</title>
        <authorList>
            <person name="Panthee S."/>
            <person name="Kito N."/>
            <person name="Hayashi T."/>
            <person name="Shimizu T."/>
            <person name="Ishikawa J."/>
            <person name="Hamamoto H."/>
            <person name="Osada H."/>
            <person name="Takahashi S."/>
        </authorList>
    </citation>
    <scope>NUCLEOTIDE SEQUENCE [LARGE SCALE GENOMIC DNA]</scope>
    <source>
        <strain evidence="1 3">SN-593</strain>
    </source>
</reference>
<keyword evidence="3" id="KW-1185">Reference proteome</keyword>
<sequence>MRLIIVSTLPVQEVAAEPATLTRLRGLLHLAVERPPDSGPVLVEDADVPPLTVHLRPYAPMGVTTS</sequence>
<organism evidence="1 3">
    <name type="scientific">Actinacidiphila reveromycinica</name>
    <dbReference type="NCBI Taxonomy" id="659352"/>
    <lineage>
        <taxon>Bacteria</taxon>
        <taxon>Bacillati</taxon>
        <taxon>Actinomycetota</taxon>
        <taxon>Actinomycetes</taxon>
        <taxon>Kitasatosporales</taxon>
        <taxon>Streptomycetaceae</taxon>
        <taxon>Actinacidiphila</taxon>
    </lineage>
</organism>
<evidence type="ECO:0000313" key="2">
    <source>
        <dbReference type="EMBL" id="BBB00645.1"/>
    </source>
</evidence>
<dbReference type="EMBL" id="AP018365">
    <property type="protein sequence ID" value="BBB00645.1"/>
    <property type="molecule type" value="Genomic_DNA"/>
</dbReference>
<evidence type="ECO:0000313" key="1">
    <source>
        <dbReference type="EMBL" id="BBB00592.1"/>
    </source>
</evidence>
<reference evidence="1 3" key="1">
    <citation type="journal article" date="2010" name="J. Bacteriol.">
        <title>Biochemical characterization of a novel indole prenyltransferase from Streptomyces sp. SN-593.</title>
        <authorList>
            <person name="Takahashi S."/>
            <person name="Takagi H."/>
            <person name="Toyoda A."/>
            <person name="Uramoto M."/>
            <person name="Nogawa T."/>
            <person name="Ueki M."/>
            <person name="Sakaki Y."/>
            <person name="Osada H."/>
        </authorList>
    </citation>
    <scope>NUCLEOTIDE SEQUENCE [LARGE SCALE GENOMIC DNA]</scope>
    <source>
        <strain evidence="1 3">SN-593</strain>
    </source>
</reference>
<dbReference type="KEGG" id="arev:RVR_10591"/>
<dbReference type="RefSeq" id="WP_202236568.1">
    <property type="nucleotide sequence ID" value="NZ_AP018365.1"/>
</dbReference>
<reference evidence="1 3" key="3">
    <citation type="journal article" date="2011" name="Nat. Chem. Biol.">
        <title>Reveromycin A biosynthesis uses RevG and RevJ for stereospecific spiroacetal formation.</title>
        <authorList>
            <person name="Takahashi S."/>
            <person name="Toyoda A."/>
            <person name="Sekiyama Y."/>
            <person name="Takagi H."/>
            <person name="Nogawa T."/>
            <person name="Uramoto M."/>
            <person name="Suzuki R."/>
            <person name="Koshino H."/>
            <person name="Kumano T."/>
            <person name="Panthee S."/>
            <person name="Dairi T."/>
            <person name="Ishikawa J."/>
            <person name="Ikeda H."/>
            <person name="Sakaki Y."/>
            <person name="Osada H."/>
        </authorList>
    </citation>
    <scope>NUCLEOTIDE SEQUENCE [LARGE SCALE GENOMIC DNA]</scope>
    <source>
        <strain evidence="1 3">SN-593</strain>
    </source>
</reference>
<proteinExistence type="predicted"/>
<name>A0A7U3UXV0_9ACTN</name>
<dbReference type="Proteomes" id="UP000595703">
    <property type="component" value="Chromosome"/>
</dbReference>
<evidence type="ECO:0000313" key="3">
    <source>
        <dbReference type="Proteomes" id="UP000595703"/>
    </source>
</evidence>
<dbReference type="EMBL" id="AP018365">
    <property type="protein sequence ID" value="BBB00592.1"/>
    <property type="molecule type" value="Genomic_DNA"/>
</dbReference>
<reference evidence="1 3" key="2">
    <citation type="journal article" date="2011" name="J. Antibiot.">
        <title>Furaquinocins I and J: novel polyketide isoprenoid hybrid compounds from Streptomyces reveromyceticus SN-593.</title>
        <authorList>
            <person name="Panthee S."/>
            <person name="Takahashi S."/>
            <person name="Takagi H."/>
            <person name="Nogawa T."/>
            <person name="Oowada E."/>
            <person name="Uramoto M."/>
            <person name="Osada H."/>
        </authorList>
    </citation>
    <scope>NUCLEOTIDE SEQUENCE [LARGE SCALE GENOMIC DNA]</scope>
    <source>
        <strain evidence="1 3">SN-593</strain>
    </source>
</reference>
<accession>A0A7U3UXV0</accession>
<protein>
    <submittedName>
        <fullName evidence="1">Uncharacterized protein</fullName>
    </submittedName>
</protein>
<dbReference type="KEGG" id="arev:RVR_7726"/>
<dbReference type="AlphaFoldDB" id="A0A7U3UXV0"/>